<dbReference type="Gene3D" id="3.30.420.10">
    <property type="entry name" value="Ribonuclease H-like superfamily/Ribonuclease H"/>
    <property type="match status" value="1"/>
</dbReference>
<dbReference type="PANTHER" id="PTHR19303">
    <property type="entry name" value="TRANSPOSON"/>
    <property type="match status" value="1"/>
</dbReference>
<dbReference type="PANTHER" id="PTHR19303:SF71">
    <property type="entry name" value="ZINC FINGER PHD-TYPE DOMAIN-CONTAINING PROTEIN"/>
    <property type="match status" value="1"/>
</dbReference>
<dbReference type="OrthoDB" id="6784171at2759"/>
<dbReference type="InterPro" id="IPR050863">
    <property type="entry name" value="CenT-Element_Derived"/>
</dbReference>
<protein>
    <recommendedName>
        <fullName evidence="2">DDE-1 domain-containing protein</fullName>
    </recommendedName>
</protein>
<gene>
    <name evidence="3" type="ORF">ILUMI_01024</name>
</gene>
<dbReference type="Pfam" id="PF03184">
    <property type="entry name" value="DDE_1"/>
    <property type="match status" value="1"/>
</dbReference>
<name>A0A8K0DJA2_IGNLU</name>
<evidence type="ECO:0000313" key="4">
    <source>
        <dbReference type="Proteomes" id="UP000801492"/>
    </source>
</evidence>
<feature type="domain" description="DDE-1" evidence="2">
    <location>
        <begin position="132"/>
        <end position="207"/>
    </location>
</feature>
<dbReference type="GO" id="GO:0003677">
    <property type="term" value="F:DNA binding"/>
    <property type="evidence" value="ECO:0007669"/>
    <property type="project" value="TreeGrafter"/>
</dbReference>
<organism evidence="3 4">
    <name type="scientific">Ignelater luminosus</name>
    <name type="common">Cucubano</name>
    <name type="synonym">Pyrophorus luminosus</name>
    <dbReference type="NCBI Taxonomy" id="2038154"/>
    <lineage>
        <taxon>Eukaryota</taxon>
        <taxon>Metazoa</taxon>
        <taxon>Ecdysozoa</taxon>
        <taxon>Arthropoda</taxon>
        <taxon>Hexapoda</taxon>
        <taxon>Insecta</taxon>
        <taxon>Pterygota</taxon>
        <taxon>Neoptera</taxon>
        <taxon>Endopterygota</taxon>
        <taxon>Coleoptera</taxon>
        <taxon>Polyphaga</taxon>
        <taxon>Elateriformia</taxon>
        <taxon>Elateroidea</taxon>
        <taxon>Elateridae</taxon>
        <taxon>Agrypninae</taxon>
        <taxon>Pyrophorini</taxon>
        <taxon>Ignelater</taxon>
    </lineage>
</organism>
<evidence type="ECO:0000256" key="1">
    <source>
        <dbReference type="SAM" id="MobiDB-lite"/>
    </source>
</evidence>
<evidence type="ECO:0000313" key="3">
    <source>
        <dbReference type="EMBL" id="KAF2905149.1"/>
    </source>
</evidence>
<dbReference type="AlphaFoldDB" id="A0A8K0DJA2"/>
<dbReference type="EMBL" id="VTPC01000594">
    <property type="protein sequence ID" value="KAF2905149.1"/>
    <property type="molecule type" value="Genomic_DNA"/>
</dbReference>
<sequence>MAMDVPFKHSKISLRKPEATSLAHSTAFNKQNVNEFFSKYREVLKRNEYQPHQIWNIDETGFSTVQAVPRILAPKAIKQVANMTSAERGINVTMIAAINGAGNSVPPLFVFPRVVFKPNMLKGVLPGSVGVANPSGWSNEVVFRTFIEHLIKHIQPGPNNPHVLILNNHDSHYSPQIISRSKQVHITIVTLPPHCSHKMQYLDKTVFTIYDVAGIADTVYEIAFTIKNITSGFKSTGIVPLNSNIFNDDAFLAANVTDRPMPLDDFQEADSSGKDFVADKTCPVINTANSSNLILHSSKSFTPKMLRPLPKAAPQKTTSRRQTGKSRIITDSPEETEIKKYKEY</sequence>
<feature type="region of interest" description="Disordered" evidence="1">
    <location>
        <begin position="304"/>
        <end position="344"/>
    </location>
</feature>
<proteinExistence type="predicted"/>
<evidence type="ECO:0000259" key="2">
    <source>
        <dbReference type="Pfam" id="PF03184"/>
    </source>
</evidence>
<comment type="caution">
    <text evidence="3">The sequence shown here is derived from an EMBL/GenBank/DDBJ whole genome shotgun (WGS) entry which is preliminary data.</text>
</comment>
<accession>A0A8K0DJA2</accession>
<dbReference type="InterPro" id="IPR004875">
    <property type="entry name" value="DDE_SF_endonuclease_dom"/>
</dbReference>
<dbReference type="Proteomes" id="UP000801492">
    <property type="component" value="Unassembled WGS sequence"/>
</dbReference>
<dbReference type="InterPro" id="IPR036397">
    <property type="entry name" value="RNaseH_sf"/>
</dbReference>
<dbReference type="GO" id="GO:0005634">
    <property type="term" value="C:nucleus"/>
    <property type="evidence" value="ECO:0007669"/>
    <property type="project" value="TreeGrafter"/>
</dbReference>
<reference evidence="3" key="1">
    <citation type="submission" date="2019-08" db="EMBL/GenBank/DDBJ databases">
        <title>The genome of the North American firefly Photinus pyralis.</title>
        <authorList>
            <consortium name="Photinus pyralis genome working group"/>
            <person name="Fallon T.R."/>
            <person name="Sander Lower S.E."/>
            <person name="Weng J.-K."/>
        </authorList>
    </citation>
    <scope>NUCLEOTIDE SEQUENCE</scope>
    <source>
        <strain evidence="3">TRF0915ILg1</strain>
        <tissue evidence="3">Whole body</tissue>
    </source>
</reference>
<keyword evidence="4" id="KW-1185">Reference proteome</keyword>